<keyword evidence="1" id="KW-1133">Transmembrane helix</keyword>
<dbReference type="AlphaFoldDB" id="K1U0E8"/>
<evidence type="ECO:0000256" key="1">
    <source>
        <dbReference type="SAM" id="Phobius"/>
    </source>
</evidence>
<accession>K1U0E8</accession>
<proteinExistence type="predicted"/>
<keyword evidence="1" id="KW-0472">Membrane</keyword>
<keyword evidence="1" id="KW-0812">Transmembrane</keyword>
<protein>
    <submittedName>
        <fullName evidence="2">Cation transporter</fullName>
        <ecNumber evidence="2">3.6.3.14</ecNumber>
    </submittedName>
</protein>
<sequence>MDIMAEDSLCGYVFQPMVNLVTMLLIILGGLGYIVWWDVLRVLKNIRSQKLKCFRLLTLHSKIALTVTGILIVVGAAAFYIFEYDNPLTMQGLHGAAADLGIPVPGSNYANRRFCHDSTRGSDQ</sequence>
<evidence type="ECO:0000313" key="2">
    <source>
        <dbReference type="EMBL" id="EKC64976.1"/>
    </source>
</evidence>
<feature type="transmembrane region" description="Helical" evidence="1">
    <location>
        <begin position="20"/>
        <end position="43"/>
    </location>
</feature>
<organism evidence="2">
    <name type="scientific">human gut metagenome</name>
    <dbReference type="NCBI Taxonomy" id="408170"/>
    <lineage>
        <taxon>unclassified sequences</taxon>
        <taxon>metagenomes</taxon>
        <taxon>organismal metagenomes</taxon>
    </lineage>
</organism>
<reference evidence="2" key="1">
    <citation type="journal article" date="2013" name="Environ. Microbiol.">
        <title>Microbiota from the distal guts of lean and obese adolescents exhibit partial functional redundancy besides clear differences in community structure.</title>
        <authorList>
            <person name="Ferrer M."/>
            <person name="Ruiz A."/>
            <person name="Lanza F."/>
            <person name="Haange S.B."/>
            <person name="Oberbach A."/>
            <person name="Till H."/>
            <person name="Bargiela R."/>
            <person name="Campoy C."/>
            <person name="Segura M.T."/>
            <person name="Richter M."/>
            <person name="von Bergen M."/>
            <person name="Seifert J."/>
            <person name="Suarez A."/>
        </authorList>
    </citation>
    <scope>NUCLEOTIDE SEQUENCE</scope>
</reference>
<dbReference type="GO" id="GO:0016787">
    <property type="term" value="F:hydrolase activity"/>
    <property type="evidence" value="ECO:0007669"/>
    <property type="project" value="UniProtKB-KW"/>
</dbReference>
<name>K1U0E8_9ZZZZ</name>
<feature type="non-terminal residue" evidence="2">
    <location>
        <position position="124"/>
    </location>
</feature>
<keyword evidence="2" id="KW-0378">Hydrolase</keyword>
<feature type="transmembrane region" description="Helical" evidence="1">
    <location>
        <begin position="63"/>
        <end position="82"/>
    </location>
</feature>
<comment type="caution">
    <text evidence="2">The sequence shown here is derived from an EMBL/GenBank/DDBJ whole genome shotgun (WGS) entry which is preliminary data.</text>
</comment>
<dbReference type="EC" id="3.6.3.14" evidence="2"/>
<dbReference type="EMBL" id="AJWZ01004601">
    <property type="protein sequence ID" value="EKC64976.1"/>
    <property type="molecule type" value="Genomic_DNA"/>
</dbReference>
<gene>
    <name evidence="2" type="ORF">OBE_06670</name>
</gene>